<dbReference type="InterPro" id="IPR000198">
    <property type="entry name" value="RhoGAP_dom"/>
</dbReference>
<name>A0A8S2DL58_9BILA</name>
<comment type="caution">
    <text evidence="3">The sequence shown here is derived from an EMBL/GenBank/DDBJ whole genome shotgun (WGS) entry which is preliminary data.</text>
</comment>
<dbReference type="Gene3D" id="1.10.220.150">
    <property type="entry name" value="Arf GTPase activating protein"/>
    <property type="match status" value="1"/>
</dbReference>
<dbReference type="PROSITE" id="PS50238">
    <property type="entry name" value="RHOGAP"/>
    <property type="match status" value="1"/>
</dbReference>
<dbReference type="InterPro" id="IPR037278">
    <property type="entry name" value="ARFGAP/RecO"/>
</dbReference>
<dbReference type="Pfam" id="PF05699">
    <property type="entry name" value="Dimer_Tnp_hAT"/>
    <property type="match status" value="1"/>
</dbReference>
<dbReference type="SMART" id="SM00324">
    <property type="entry name" value="RhoGAP"/>
    <property type="match status" value="1"/>
</dbReference>
<dbReference type="Gene3D" id="1.10.555.10">
    <property type="entry name" value="Rho GTPase activation protein"/>
    <property type="match status" value="1"/>
</dbReference>
<proteinExistence type="predicted"/>
<evidence type="ECO:0000313" key="3">
    <source>
        <dbReference type="EMBL" id="CAF0998868.1"/>
    </source>
</evidence>
<dbReference type="SUPFAM" id="SSF48350">
    <property type="entry name" value="GTPase activation domain, GAP"/>
    <property type="match status" value="1"/>
</dbReference>
<dbReference type="PANTHER" id="PTHR45899">
    <property type="entry name" value="RHO GTPASE ACTIVATING PROTEIN AT 15B, ISOFORM C"/>
    <property type="match status" value="1"/>
</dbReference>
<dbReference type="InterPro" id="IPR008936">
    <property type="entry name" value="Rho_GTPase_activation_prot"/>
</dbReference>
<gene>
    <name evidence="3" type="ORF">OVA965_LOCUS14455</name>
</gene>
<dbReference type="InterPro" id="IPR012337">
    <property type="entry name" value="RNaseH-like_sf"/>
</dbReference>
<organism evidence="3 4">
    <name type="scientific">Didymodactylos carnosus</name>
    <dbReference type="NCBI Taxonomy" id="1234261"/>
    <lineage>
        <taxon>Eukaryota</taxon>
        <taxon>Metazoa</taxon>
        <taxon>Spiralia</taxon>
        <taxon>Gnathifera</taxon>
        <taxon>Rotifera</taxon>
        <taxon>Eurotatoria</taxon>
        <taxon>Bdelloidea</taxon>
        <taxon>Philodinida</taxon>
        <taxon>Philodinidae</taxon>
        <taxon>Didymodactylos</taxon>
    </lineage>
</organism>
<feature type="region of interest" description="Disordered" evidence="1">
    <location>
        <begin position="815"/>
        <end position="840"/>
    </location>
</feature>
<dbReference type="Proteomes" id="UP000677228">
    <property type="component" value="Unassembled WGS sequence"/>
</dbReference>
<dbReference type="InterPro" id="IPR008906">
    <property type="entry name" value="HATC_C_dom"/>
</dbReference>
<dbReference type="InterPro" id="IPR038508">
    <property type="entry name" value="ArfGAP_dom_sf"/>
</dbReference>
<feature type="region of interest" description="Disordered" evidence="1">
    <location>
        <begin position="29"/>
        <end position="48"/>
    </location>
</feature>
<dbReference type="EMBL" id="CAJNOK010006265">
    <property type="protein sequence ID" value="CAF0998868.1"/>
    <property type="molecule type" value="Genomic_DNA"/>
</dbReference>
<dbReference type="SUPFAM" id="SSF57863">
    <property type="entry name" value="ArfGap/RecO-like zinc finger"/>
    <property type="match status" value="1"/>
</dbReference>
<evidence type="ECO:0000313" key="4">
    <source>
        <dbReference type="Proteomes" id="UP000677228"/>
    </source>
</evidence>
<dbReference type="AlphaFoldDB" id="A0A8S2DL58"/>
<dbReference type="PANTHER" id="PTHR45899:SF2">
    <property type="entry name" value="RHO GTPASE ACTIVATING PROTEIN AT 15B, ISOFORM C"/>
    <property type="match status" value="1"/>
</dbReference>
<sequence>MDSDRYNKTDINGINVALMPELTKELKRQLHQQKNRMENENDSNIYSKDPSLNDEVLTPLIDDFISKSHYIPNADKTTDYLDIVRENPSNCVCADCSSPHPTIAIMSWIISAVESLPFWKENELKFPNLSLLARLLFSIPATSTGVERQFSAAGFVINERHVSLNPETVEDILLVRSVQKILEQKSTVHRRLTCDFLSLQSLLTVNCDPDLIELLKELGNEYSNGLLEHSSFSILKPNEQSSDYEREQYVKEKYINKNYLRPLDDNINSHHQYDLDRLLYENVETNDYRLTLQLLMHGANPNYFEKMFSVTDHAKRHQQIKQMKLVYANGGQSEYNLMKNTNSTYETTIHLSSRGVLKEFLTKFESDILRIHSTTNDKRCFTQIDLNNVSAICNQSYILSNANKSRLPPTCNSGQTCQSTLIVDDRGVIEDYKWIFPNEIERALWIRELLKRHVMINELELLKRQYTFHQLIYSDFILLTKLSVQEGINSEEQQATAIVYPARFVICSDTLFDEVDLRKYCSLTYQKNDEFTGIVLCLVSNRFLYLSSSIPKLTDMLFGCLKEAIKVKSFNDLRGQILTSQNVPVIIERFINFIFEHGLETKGIYRQAGQESKVKQLLQECLEDPFNTSLTYENYTEHDVANGLKRFFRQLKQSILGTKRNYDCWLRSTVLDKSTASSNEQLIQYYRGLLSEMKKHMPVNYYTLRKVLMHLRTVALLSDKNGMSLDNLISIFAPCLISGHEEQMTTTIPSQPIHFQYSKNNSSRLEDLNVDDEYDKDEHDYMNLDKKLLKPLPKQDNFRLINSSDETTDSRSLIYTSENSPTIPPRFPIPLRRNQSLQSM</sequence>
<feature type="domain" description="Rho-GAP" evidence="2">
    <location>
        <begin position="568"/>
        <end position="777"/>
    </location>
</feature>
<dbReference type="GO" id="GO:0005737">
    <property type="term" value="C:cytoplasm"/>
    <property type="evidence" value="ECO:0007669"/>
    <property type="project" value="TreeGrafter"/>
</dbReference>
<dbReference type="SUPFAM" id="SSF53098">
    <property type="entry name" value="Ribonuclease H-like"/>
    <property type="match status" value="1"/>
</dbReference>
<dbReference type="GO" id="GO:0007165">
    <property type="term" value="P:signal transduction"/>
    <property type="evidence" value="ECO:0007669"/>
    <property type="project" value="InterPro"/>
</dbReference>
<protein>
    <recommendedName>
        <fullName evidence="2">Rho-GAP domain-containing protein</fullName>
    </recommendedName>
</protein>
<evidence type="ECO:0000256" key="1">
    <source>
        <dbReference type="SAM" id="MobiDB-lite"/>
    </source>
</evidence>
<accession>A0A8S2DL58</accession>
<evidence type="ECO:0000259" key="2">
    <source>
        <dbReference type="PROSITE" id="PS50238"/>
    </source>
</evidence>
<dbReference type="GO" id="GO:0046983">
    <property type="term" value="F:protein dimerization activity"/>
    <property type="evidence" value="ECO:0007669"/>
    <property type="project" value="InterPro"/>
</dbReference>
<reference evidence="3" key="1">
    <citation type="submission" date="2021-02" db="EMBL/GenBank/DDBJ databases">
        <authorList>
            <person name="Nowell W R."/>
        </authorList>
    </citation>
    <scope>NUCLEOTIDE SEQUENCE</scope>
</reference>
<dbReference type="GO" id="GO:0005547">
    <property type="term" value="F:phosphatidylinositol-3,4,5-trisphosphate binding"/>
    <property type="evidence" value="ECO:0007669"/>
    <property type="project" value="TreeGrafter"/>
</dbReference>
<dbReference type="InterPro" id="IPR052227">
    <property type="entry name" value="Arf-Rho-GAP_ANK-PH_domain"/>
</dbReference>
<dbReference type="Pfam" id="PF00620">
    <property type="entry name" value="RhoGAP"/>
    <property type="match status" value="1"/>
</dbReference>